<evidence type="ECO:0000256" key="9">
    <source>
        <dbReference type="SAM" id="Phobius"/>
    </source>
</evidence>
<comment type="subcellular location">
    <subcellularLocation>
        <location evidence="1">Mitochondrion inner membrane</location>
    </subcellularLocation>
</comment>
<dbReference type="EMBL" id="JAIFRP010004405">
    <property type="protein sequence ID" value="KAK2576946.1"/>
    <property type="molecule type" value="Genomic_DNA"/>
</dbReference>
<reference evidence="10" key="2">
    <citation type="journal article" date="2023" name="Commun. Biol.">
        <title>Intrasexual cuticular hydrocarbon dimorphism in a wasp sheds light on hydrocarbon biosynthesis genes in Hymenoptera.</title>
        <authorList>
            <person name="Moris V.C."/>
            <person name="Podsiadlowski L."/>
            <person name="Martin S."/>
            <person name="Oeyen J.P."/>
            <person name="Donath A."/>
            <person name="Petersen M."/>
            <person name="Wilbrandt J."/>
            <person name="Misof B."/>
            <person name="Liedtke D."/>
            <person name="Thamm M."/>
            <person name="Scheiner R."/>
            <person name="Schmitt T."/>
            <person name="Niehuis O."/>
        </authorList>
    </citation>
    <scope>NUCLEOTIDE SEQUENCE</scope>
    <source>
        <strain evidence="10">GBR_01_08_01A</strain>
    </source>
</reference>
<gene>
    <name evidence="10" type="ORF">KPH14_005559</name>
</gene>
<dbReference type="Pfam" id="PF12597">
    <property type="entry name" value="Cox20"/>
    <property type="match status" value="1"/>
</dbReference>
<dbReference type="PANTHER" id="PTHR31586:SF1">
    <property type="entry name" value="CYTOCHROME C OXIDASE ASSEMBLY PROTEIN COX20, MITOCHONDRIAL"/>
    <property type="match status" value="1"/>
</dbReference>
<comment type="caution">
    <text evidence="10">The sequence shown here is derived from an EMBL/GenBank/DDBJ whole genome shotgun (WGS) entry which is preliminary data.</text>
</comment>
<keyword evidence="8 9" id="KW-0472">Membrane</keyword>
<reference evidence="10" key="1">
    <citation type="submission" date="2021-08" db="EMBL/GenBank/DDBJ databases">
        <authorList>
            <person name="Misof B."/>
            <person name="Oliver O."/>
            <person name="Podsiadlowski L."/>
            <person name="Donath A."/>
            <person name="Peters R."/>
            <person name="Mayer C."/>
            <person name="Rust J."/>
            <person name="Gunkel S."/>
            <person name="Lesny P."/>
            <person name="Martin S."/>
            <person name="Oeyen J.P."/>
            <person name="Petersen M."/>
            <person name="Panagiotis P."/>
            <person name="Wilbrandt J."/>
            <person name="Tanja T."/>
        </authorList>
    </citation>
    <scope>NUCLEOTIDE SEQUENCE</scope>
    <source>
        <strain evidence="10">GBR_01_08_01A</strain>
        <tissue evidence="10">Thorax + abdomen</tissue>
    </source>
</reference>
<evidence type="ECO:0000256" key="7">
    <source>
        <dbReference type="ARBA" id="ARBA00023128"/>
    </source>
</evidence>
<dbReference type="Proteomes" id="UP001258017">
    <property type="component" value="Unassembled WGS sequence"/>
</dbReference>
<evidence type="ECO:0000256" key="3">
    <source>
        <dbReference type="ARBA" id="ARBA00017689"/>
    </source>
</evidence>
<evidence type="ECO:0000313" key="11">
    <source>
        <dbReference type="Proteomes" id="UP001258017"/>
    </source>
</evidence>
<name>A0AAD9VJF3_9HYME</name>
<evidence type="ECO:0000256" key="4">
    <source>
        <dbReference type="ARBA" id="ARBA00022692"/>
    </source>
</evidence>
<keyword evidence="6 9" id="KW-1133">Transmembrane helix</keyword>
<keyword evidence="7" id="KW-0496">Mitochondrion</keyword>
<evidence type="ECO:0000313" key="10">
    <source>
        <dbReference type="EMBL" id="KAK2576946.1"/>
    </source>
</evidence>
<evidence type="ECO:0000256" key="2">
    <source>
        <dbReference type="ARBA" id="ARBA00009575"/>
    </source>
</evidence>
<evidence type="ECO:0000256" key="8">
    <source>
        <dbReference type="ARBA" id="ARBA00023136"/>
    </source>
</evidence>
<evidence type="ECO:0000256" key="6">
    <source>
        <dbReference type="ARBA" id="ARBA00022989"/>
    </source>
</evidence>
<organism evidence="10 11">
    <name type="scientific">Odynerus spinipes</name>
    <dbReference type="NCBI Taxonomy" id="1348599"/>
    <lineage>
        <taxon>Eukaryota</taxon>
        <taxon>Metazoa</taxon>
        <taxon>Ecdysozoa</taxon>
        <taxon>Arthropoda</taxon>
        <taxon>Hexapoda</taxon>
        <taxon>Insecta</taxon>
        <taxon>Pterygota</taxon>
        <taxon>Neoptera</taxon>
        <taxon>Endopterygota</taxon>
        <taxon>Hymenoptera</taxon>
        <taxon>Apocrita</taxon>
        <taxon>Aculeata</taxon>
        <taxon>Vespoidea</taxon>
        <taxon>Vespidae</taxon>
        <taxon>Eumeninae</taxon>
        <taxon>Odynerus</taxon>
    </lineage>
</organism>
<keyword evidence="5" id="KW-0999">Mitochondrion inner membrane</keyword>
<dbReference type="GO" id="GO:0005743">
    <property type="term" value="C:mitochondrial inner membrane"/>
    <property type="evidence" value="ECO:0007669"/>
    <property type="project" value="UniProtKB-SubCell"/>
</dbReference>
<keyword evidence="4 9" id="KW-0812">Transmembrane</keyword>
<evidence type="ECO:0000256" key="1">
    <source>
        <dbReference type="ARBA" id="ARBA00004273"/>
    </source>
</evidence>
<dbReference type="InterPro" id="IPR022533">
    <property type="entry name" value="Cox20"/>
</dbReference>
<dbReference type="PRINTS" id="PR02049">
    <property type="entry name" value="PROTEINF36A"/>
</dbReference>
<feature type="transmembrane region" description="Helical" evidence="9">
    <location>
        <begin position="38"/>
        <end position="55"/>
    </location>
</feature>
<accession>A0AAD9VJF3</accession>
<dbReference type="PANTHER" id="PTHR31586">
    <property type="entry name" value="CYTOCHROME C OXIDASE PROTEIN 20"/>
    <property type="match status" value="1"/>
</dbReference>
<dbReference type="AlphaFoldDB" id="A0AAD9VJF3"/>
<comment type="similarity">
    <text evidence="2">Belongs to the COX20 family.</text>
</comment>
<dbReference type="GO" id="GO:0033617">
    <property type="term" value="P:mitochondrial respiratory chain complex IV assembly"/>
    <property type="evidence" value="ECO:0007669"/>
    <property type="project" value="InterPro"/>
</dbReference>
<feature type="transmembrane region" description="Helical" evidence="9">
    <location>
        <begin position="61"/>
        <end position="80"/>
    </location>
</feature>
<protein>
    <recommendedName>
        <fullName evidence="3">Cytochrome c oxidase assembly protein COX20, mitochondrial</fullName>
    </recommendedName>
</protein>
<sequence length="123" mass="13849">MNEKDDKAPATIQEKNDSNTYILFGKDISEIPCFKNSFLYGISGGIVGGLLTFLFTSRPRIAMHAGMATYVNVTLGYYVYCRYNRAHDTFNAVKMQDVFQKAIVFEGTEKLPTLEKDKTLSDV</sequence>
<evidence type="ECO:0000256" key="5">
    <source>
        <dbReference type="ARBA" id="ARBA00022792"/>
    </source>
</evidence>
<keyword evidence="11" id="KW-1185">Reference proteome</keyword>
<proteinExistence type="inferred from homology"/>